<sequence>MNPQTIVTSIEIQASPEKIWSIFTDFSKFPSWNPFLKRILGKPVQGGTIIVFDYYFTGVYLPTKALIYELTNSKSISWKGAFPLFFKYMFAGDHRFTFEKITPGRTKFSHTAILTGIMPSVFSSHIQTAVRNSHIKMNQKLKELSENNF</sequence>
<dbReference type="CDD" id="cd07822">
    <property type="entry name" value="SRPBCC_4"/>
    <property type="match status" value="1"/>
</dbReference>
<dbReference type="Proteomes" id="UP000232196">
    <property type="component" value="Unassembled WGS sequence"/>
</dbReference>
<dbReference type="Pfam" id="PF10604">
    <property type="entry name" value="Polyketide_cyc2"/>
    <property type="match status" value="1"/>
</dbReference>
<dbReference type="InterPro" id="IPR019587">
    <property type="entry name" value="Polyketide_cyclase/dehydratase"/>
</dbReference>
<dbReference type="RefSeq" id="WP_100705577.1">
    <property type="nucleotide sequence ID" value="NZ_NPDL01000002.1"/>
</dbReference>
<organism evidence="1 2">
    <name type="scientific">Leptospira hartskeerlii</name>
    <dbReference type="NCBI Taxonomy" id="2023177"/>
    <lineage>
        <taxon>Bacteria</taxon>
        <taxon>Pseudomonadati</taxon>
        <taxon>Spirochaetota</taxon>
        <taxon>Spirochaetia</taxon>
        <taxon>Leptospirales</taxon>
        <taxon>Leptospiraceae</taxon>
        <taxon>Leptospira</taxon>
    </lineage>
</organism>
<dbReference type="AlphaFoldDB" id="A0A2M9XGG3"/>
<dbReference type="Gene3D" id="3.30.530.20">
    <property type="match status" value="1"/>
</dbReference>
<dbReference type="EMBL" id="NPDN01000002">
    <property type="protein sequence ID" value="PJZ26778.1"/>
    <property type="molecule type" value="Genomic_DNA"/>
</dbReference>
<dbReference type="SUPFAM" id="SSF55961">
    <property type="entry name" value="Bet v1-like"/>
    <property type="match status" value="1"/>
</dbReference>
<evidence type="ECO:0000313" key="1">
    <source>
        <dbReference type="EMBL" id="PJZ26778.1"/>
    </source>
</evidence>
<dbReference type="InterPro" id="IPR023393">
    <property type="entry name" value="START-like_dom_sf"/>
</dbReference>
<keyword evidence="2" id="KW-1185">Reference proteome</keyword>
<accession>A0A2M9XGG3</accession>
<dbReference type="OrthoDB" id="9800600at2"/>
<comment type="caution">
    <text evidence="1">The sequence shown here is derived from an EMBL/GenBank/DDBJ whole genome shotgun (WGS) entry which is preliminary data.</text>
</comment>
<proteinExistence type="predicted"/>
<gene>
    <name evidence="1" type="ORF">CH357_04620</name>
</gene>
<dbReference type="PANTHER" id="PTHR36166">
    <property type="entry name" value="CHROMOSOME 9, WHOLE GENOME SHOTGUN SEQUENCE"/>
    <property type="match status" value="1"/>
</dbReference>
<dbReference type="PANTHER" id="PTHR36166:SF1">
    <property type="entry name" value="SRPBCC DOMAIN-CONTAINING PROTEIN"/>
    <property type="match status" value="1"/>
</dbReference>
<protein>
    <submittedName>
        <fullName evidence="1">Polyketide cyclase</fullName>
    </submittedName>
</protein>
<reference evidence="1 2" key="1">
    <citation type="submission" date="2017-07" db="EMBL/GenBank/DDBJ databases">
        <title>Leptospira spp. isolated from tropical soils.</title>
        <authorList>
            <person name="Thibeaux R."/>
            <person name="Iraola G."/>
            <person name="Ferres I."/>
            <person name="Bierque E."/>
            <person name="Girault D."/>
            <person name="Soupe-Gilbert M.-E."/>
            <person name="Picardeau M."/>
            <person name="Goarant C."/>
        </authorList>
    </citation>
    <scope>NUCLEOTIDE SEQUENCE [LARGE SCALE GENOMIC DNA]</scope>
    <source>
        <strain evidence="1 2">MCA1-C-A1</strain>
    </source>
</reference>
<evidence type="ECO:0000313" key="2">
    <source>
        <dbReference type="Proteomes" id="UP000232196"/>
    </source>
</evidence>
<name>A0A2M9XGG3_9LEPT</name>